<dbReference type="OrthoDB" id="684963at2759"/>
<evidence type="ECO:0000313" key="9">
    <source>
        <dbReference type="Proteomes" id="UP000595140"/>
    </source>
</evidence>
<dbReference type="PROSITE" id="PS50811">
    <property type="entry name" value="WRKY"/>
    <property type="match status" value="1"/>
</dbReference>
<dbReference type="InterPro" id="IPR003657">
    <property type="entry name" value="WRKY_dom"/>
</dbReference>
<dbReference type="Pfam" id="PF03106">
    <property type="entry name" value="WRKY"/>
    <property type="match status" value="1"/>
</dbReference>
<dbReference type="SUPFAM" id="SSF118290">
    <property type="entry name" value="WRKY DNA-binding domain"/>
    <property type="match status" value="1"/>
</dbReference>
<keyword evidence="2" id="KW-0805">Transcription regulation</keyword>
<feature type="region of interest" description="Disordered" evidence="6">
    <location>
        <begin position="235"/>
        <end position="305"/>
    </location>
</feature>
<dbReference type="GO" id="GO:0003700">
    <property type="term" value="F:DNA-binding transcription factor activity"/>
    <property type="evidence" value="ECO:0007669"/>
    <property type="project" value="InterPro"/>
</dbReference>
<feature type="compositionally biased region" description="Polar residues" evidence="6">
    <location>
        <begin position="251"/>
        <end position="276"/>
    </location>
</feature>
<dbReference type="Proteomes" id="UP000595140">
    <property type="component" value="Unassembled WGS sequence"/>
</dbReference>
<protein>
    <recommendedName>
        <fullName evidence="7">WRKY domain-containing protein</fullName>
    </recommendedName>
</protein>
<evidence type="ECO:0000256" key="4">
    <source>
        <dbReference type="ARBA" id="ARBA00023163"/>
    </source>
</evidence>
<proteinExistence type="predicted"/>
<comment type="subcellular location">
    <subcellularLocation>
        <location evidence="1">Nucleus</location>
    </subcellularLocation>
</comment>
<feature type="compositionally biased region" description="Low complexity" evidence="6">
    <location>
        <begin position="115"/>
        <end position="127"/>
    </location>
</feature>
<dbReference type="PANTHER" id="PTHR32096">
    <property type="entry name" value="WRKY TRANSCRIPTION FACTOR 30-RELATED-RELATED"/>
    <property type="match status" value="1"/>
</dbReference>
<evidence type="ECO:0000256" key="1">
    <source>
        <dbReference type="ARBA" id="ARBA00004123"/>
    </source>
</evidence>
<evidence type="ECO:0000259" key="7">
    <source>
        <dbReference type="PROSITE" id="PS50811"/>
    </source>
</evidence>
<keyword evidence="5" id="KW-0539">Nucleus</keyword>
<dbReference type="Gene3D" id="2.20.25.80">
    <property type="entry name" value="WRKY domain"/>
    <property type="match status" value="1"/>
</dbReference>
<dbReference type="AlphaFoldDB" id="A0A484LLY2"/>
<accession>A0A484LLY2</accession>
<dbReference type="InterPro" id="IPR044810">
    <property type="entry name" value="WRKY_plant"/>
</dbReference>
<dbReference type="EMBL" id="OOIL02001679">
    <property type="protein sequence ID" value="VFQ77512.1"/>
    <property type="molecule type" value="Genomic_DNA"/>
</dbReference>
<feature type="compositionally biased region" description="Low complexity" evidence="6">
    <location>
        <begin position="285"/>
        <end position="302"/>
    </location>
</feature>
<feature type="domain" description="WRKY" evidence="7">
    <location>
        <begin position="155"/>
        <end position="217"/>
    </location>
</feature>
<sequence length="348" mass="38124">MTIIRRLIQHGIELAKDLEVNLGNRSISQACEEIIRVFSRARERSLLQRPPAAGSGGGSNVQSWVMSTDTAGQAVLDLLFLPRVGEQTPAVGPRRSTPPLPVGGSPSAVRDVDVSESSRGLSSSLQSQRRRREEKERFTVNVAAPQMGNLDLPPDDGYTWRKYGQKDILGSSFPRAYYRCTHQRLYDCPAKKQVQRVDDNPYIFKVTYRYRHTCHMSATAPSAPPAVGGALLQHQSTTTARQPPHDGRSSGGSWLTMNIKTRPSPEGGSTSNNTMLPHQMHRDYAAPAASSDAAGPSTTAGTMDVDFGGQPVVDMADVMFNSGSSSEHSIDFIFHTIHTSKYEQRENN</sequence>
<keyword evidence="9" id="KW-1185">Reference proteome</keyword>
<dbReference type="InterPro" id="IPR036576">
    <property type="entry name" value="WRKY_dom_sf"/>
</dbReference>
<evidence type="ECO:0000256" key="3">
    <source>
        <dbReference type="ARBA" id="ARBA00023125"/>
    </source>
</evidence>
<dbReference type="GO" id="GO:0000976">
    <property type="term" value="F:transcription cis-regulatory region binding"/>
    <property type="evidence" value="ECO:0007669"/>
    <property type="project" value="TreeGrafter"/>
</dbReference>
<name>A0A484LLY2_9ASTE</name>
<dbReference type="GO" id="GO:0005634">
    <property type="term" value="C:nucleus"/>
    <property type="evidence" value="ECO:0007669"/>
    <property type="project" value="UniProtKB-SubCell"/>
</dbReference>
<organism evidence="8 9">
    <name type="scientific">Cuscuta campestris</name>
    <dbReference type="NCBI Taxonomy" id="132261"/>
    <lineage>
        <taxon>Eukaryota</taxon>
        <taxon>Viridiplantae</taxon>
        <taxon>Streptophyta</taxon>
        <taxon>Embryophyta</taxon>
        <taxon>Tracheophyta</taxon>
        <taxon>Spermatophyta</taxon>
        <taxon>Magnoliopsida</taxon>
        <taxon>eudicotyledons</taxon>
        <taxon>Gunneridae</taxon>
        <taxon>Pentapetalae</taxon>
        <taxon>asterids</taxon>
        <taxon>lamiids</taxon>
        <taxon>Solanales</taxon>
        <taxon>Convolvulaceae</taxon>
        <taxon>Cuscuteae</taxon>
        <taxon>Cuscuta</taxon>
        <taxon>Cuscuta subgen. Grammica</taxon>
        <taxon>Cuscuta sect. Cleistogrammica</taxon>
    </lineage>
</organism>
<dbReference type="PANTHER" id="PTHR32096:SF146">
    <property type="entry name" value="WRKY TRANSCRIPTION FACTOR 19-RELATED"/>
    <property type="match status" value="1"/>
</dbReference>
<gene>
    <name evidence="8" type="ORF">CCAM_LOCUS19288</name>
</gene>
<keyword evidence="4" id="KW-0804">Transcription</keyword>
<evidence type="ECO:0000256" key="5">
    <source>
        <dbReference type="ARBA" id="ARBA00023242"/>
    </source>
</evidence>
<evidence type="ECO:0000256" key="2">
    <source>
        <dbReference type="ARBA" id="ARBA00023015"/>
    </source>
</evidence>
<evidence type="ECO:0000313" key="8">
    <source>
        <dbReference type="EMBL" id="VFQ77512.1"/>
    </source>
</evidence>
<reference evidence="8 9" key="1">
    <citation type="submission" date="2018-04" db="EMBL/GenBank/DDBJ databases">
        <authorList>
            <person name="Vogel A."/>
        </authorList>
    </citation>
    <scope>NUCLEOTIDE SEQUENCE [LARGE SCALE GENOMIC DNA]</scope>
</reference>
<keyword evidence="3" id="KW-0238">DNA-binding</keyword>
<feature type="region of interest" description="Disordered" evidence="6">
    <location>
        <begin position="87"/>
        <end position="137"/>
    </location>
</feature>
<dbReference type="SMART" id="SM00774">
    <property type="entry name" value="WRKY"/>
    <property type="match status" value="1"/>
</dbReference>
<evidence type="ECO:0000256" key="6">
    <source>
        <dbReference type="SAM" id="MobiDB-lite"/>
    </source>
</evidence>